<dbReference type="InterPro" id="IPR028082">
    <property type="entry name" value="Peripla_BP_I"/>
</dbReference>
<dbReference type="PROSITE" id="PS00356">
    <property type="entry name" value="HTH_LACI_1"/>
    <property type="match status" value="1"/>
</dbReference>
<sequence length="405" mass="44339">MRPETQTKTLAQLRRVTKVQDAPADYAKTVSDGVPAHFDNIRQLHPQTRVPMLTKNRHNGVTLAHRPTIKDVAKAAGVSVTTVDRAINGRAQVRAETLRKIADAAHRIGYHGKGLFEGRLTAHLPEVTLGFVLLKQAQEFYRNFATEIERAVAARTDIRGRAVIRYSTSQSPAEFAALLTDLGKSCDVIAATAVNDQKLDRIVQDLKDDGIPVFSLLNDFAQGIRKNYVGLNNIKVGRLAAWLITRTVKSPGKLAIFVGGNRWHGHDLREVGFRSFVRGAGAGFEVLDTLVNLETRQLTYEATLDLIDRHPDLRGIYVAGGGMEGAIAALREKHPAPRISLAVNELTADSRAALIDGYAVMAISTPLTDLCTDLIEMMVKSVGADDDGVAGQHFLEPRLYLPEMV</sequence>
<comment type="caution">
    <text evidence="6">The sequence shown here is derived from an EMBL/GenBank/DDBJ whole genome shotgun (WGS) entry which is preliminary data.</text>
</comment>
<evidence type="ECO:0000313" key="6">
    <source>
        <dbReference type="EMBL" id="SEK00179.1"/>
    </source>
</evidence>
<dbReference type="PANTHER" id="PTHR30146:SF152">
    <property type="entry name" value="TRANSCRIPTIONAL REGULATORY PROTEIN"/>
    <property type="match status" value="1"/>
</dbReference>
<dbReference type="PANTHER" id="PTHR30146">
    <property type="entry name" value="LACI-RELATED TRANSCRIPTIONAL REPRESSOR"/>
    <property type="match status" value="1"/>
</dbReference>
<dbReference type="InterPro" id="IPR025997">
    <property type="entry name" value="SBP_2_dom"/>
</dbReference>
<dbReference type="Pfam" id="PF00356">
    <property type="entry name" value="LacI"/>
    <property type="match status" value="1"/>
</dbReference>
<keyword evidence="7" id="KW-1185">Reference proteome</keyword>
<gene>
    <name evidence="6" type="ORF">SAMN04487940_11779</name>
</gene>
<dbReference type="InterPro" id="IPR000843">
    <property type="entry name" value="HTH_LacI"/>
</dbReference>
<dbReference type="Pfam" id="PF13407">
    <property type="entry name" value="Peripla_BP_4"/>
    <property type="match status" value="1"/>
</dbReference>
<feature type="domain" description="HTH cro/C1-type" evidence="5">
    <location>
        <begin position="68"/>
        <end position="104"/>
    </location>
</feature>
<evidence type="ECO:0000313" key="7">
    <source>
        <dbReference type="Proteomes" id="UP000182932"/>
    </source>
</evidence>
<dbReference type="CDD" id="cd01392">
    <property type="entry name" value="HTH_LacI"/>
    <property type="match status" value="1"/>
</dbReference>
<dbReference type="PRINTS" id="PR00036">
    <property type="entry name" value="HTHLACI"/>
</dbReference>
<protein>
    <submittedName>
        <fullName evidence="6">Transcriptional regulator, LacI family</fullName>
    </submittedName>
</protein>
<keyword evidence="3" id="KW-0804">Transcription</keyword>
<evidence type="ECO:0000259" key="4">
    <source>
        <dbReference type="PROSITE" id="PS50932"/>
    </source>
</evidence>
<proteinExistence type="predicted"/>
<dbReference type="SUPFAM" id="SSF47413">
    <property type="entry name" value="lambda repressor-like DNA-binding domains"/>
    <property type="match status" value="1"/>
</dbReference>
<dbReference type="SMART" id="SM00354">
    <property type="entry name" value="HTH_LACI"/>
    <property type="match status" value="1"/>
</dbReference>
<accession>A0A975WDE1</accession>
<evidence type="ECO:0000259" key="5">
    <source>
        <dbReference type="PROSITE" id="PS50943"/>
    </source>
</evidence>
<evidence type="ECO:0000256" key="2">
    <source>
        <dbReference type="ARBA" id="ARBA00023125"/>
    </source>
</evidence>
<name>A0A975WDE1_9RHOB</name>
<dbReference type="PROSITE" id="PS50932">
    <property type="entry name" value="HTH_LACI_2"/>
    <property type="match status" value="1"/>
</dbReference>
<feature type="domain" description="HTH lacI-type" evidence="4">
    <location>
        <begin position="67"/>
        <end position="111"/>
    </location>
</feature>
<evidence type="ECO:0000256" key="1">
    <source>
        <dbReference type="ARBA" id="ARBA00023015"/>
    </source>
</evidence>
<dbReference type="GO" id="GO:0003700">
    <property type="term" value="F:DNA-binding transcription factor activity"/>
    <property type="evidence" value="ECO:0007669"/>
    <property type="project" value="TreeGrafter"/>
</dbReference>
<dbReference type="AlphaFoldDB" id="A0A975WDE1"/>
<dbReference type="CDD" id="cd06307">
    <property type="entry name" value="PBP1_sugar_binding"/>
    <property type="match status" value="1"/>
</dbReference>
<dbReference type="Gene3D" id="1.10.260.40">
    <property type="entry name" value="lambda repressor-like DNA-binding domains"/>
    <property type="match status" value="1"/>
</dbReference>
<dbReference type="EMBL" id="FNYY01000017">
    <property type="protein sequence ID" value="SEK00179.1"/>
    <property type="molecule type" value="Genomic_DNA"/>
</dbReference>
<dbReference type="InterPro" id="IPR010982">
    <property type="entry name" value="Lambda_DNA-bd_dom_sf"/>
</dbReference>
<organism evidence="6 7">
    <name type="scientific">Marinovum algicola</name>
    <dbReference type="NCBI Taxonomy" id="42444"/>
    <lineage>
        <taxon>Bacteria</taxon>
        <taxon>Pseudomonadati</taxon>
        <taxon>Pseudomonadota</taxon>
        <taxon>Alphaproteobacteria</taxon>
        <taxon>Rhodobacterales</taxon>
        <taxon>Roseobacteraceae</taxon>
        <taxon>Marinovum</taxon>
    </lineage>
</organism>
<keyword evidence="1" id="KW-0805">Transcription regulation</keyword>
<dbReference type="Proteomes" id="UP000182932">
    <property type="component" value="Unassembled WGS sequence"/>
</dbReference>
<dbReference type="InterPro" id="IPR001387">
    <property type="entry name" value="Cro/C1-type_HTH"/>
</dbReference>
<dbReference type="Gene3D" id="3.40.50.2300">
    <property type="match status" value="2"/>
</dbReference>
<dbReference type="SUPFAM" id="SSF53822">
    <property type="entry name" value="Periplasmic binding protein-like I"/>
    <property type="match status" value="1"/>
</dbReference>
<dbReference type="GO" id="GO:0000976">
    <property type="term" value="F:transcription cis-regulatory region binding"/>
    <property type="evidence" value="ECO:0007669"/>
    <property type="project" value="TreeGrafter"/>
</dbReference>
<evidence type="ECO:0000256" key="3">
    <source>
        <dbReference type="ARBA" id="ARBA00023163"/>
    </source>
</evidence>
<dbReference type="PROSITE" id="PS50943">
    <property type="entry name" value="HTH_CROC1"/>
    <property type="match status" value="1"/>
</dbReference>
<keyword evidence="2" id="KW-0238">DNA-binding</keyword>
<reference evidence="6 7" key="1">
    <citation type="submission" date="2016-10" db="EMBL/GenBank/DDBJ databases">
        <authorList>
            <person name="Varghese N."/>
            <person name="Submissions S."/>
        </authorList>
    </citation>
    <scope>NUCLEOTIDE SEQUENCE [LARGE SCALE GENOMIC DNA]</scope>
    <source>
        <strain evidence="6 7">FF3</strain>
    </source>
</reference>